<dbReference type="InterPro" id="IPR009988">
    <property type="entry name" value="DUF1510"/>
</dbReference>
<dbReference type="Pfam" id="PF07423">
    <property type="entry name" value="DUF1510"/>
    <property type="match status" value="1"/>
</dbReference>
<keyword evidence="2" id="KW-0472">Membrane</keyword>
<keyword evidence="5" id="KW-1185">Reference proteome</keyword>
<dbReference type="RefSeq" id="WP_264988281.1">
    <property type="nucleotide sequence ID" value="NZ_BRZA01000002.1"/>
</dbReference>
<evidence type="ECO:0000313" key="5">
    <source>
        <dbReference type="Proteomes" id="UP001065593"/>
    </source>
</evidence>
<feature type="transmembrane region" description="Helical" evidence="2">
    <location>
        <begin position="23"/>
        <end position="45"/>
    </location>
</feature>
<comment type="caution">
    <text evidence="4">The sequence shown here is derived from an EMBL/GenBank/DDBJ whole genome shotgun (WGS) entry which is preliminary data.</text>
</comment>
<feature type="compositionally biased region" description="Acidic residues" evidence="1">
    <location>
        <begin position="78"/>
        <end position="90"/>
    </location>
</feature>
<feature type="compositionally biased region" description="Basic and acidic residues" evidence="1">
    <location>
        <begin position="51"/>
        <end position="60"/>
    </location>
</feature>
<dbReference type="Proteomes" id="UP001065593">
    <property type="component" value="Unassembled WGS sequence"/>
</dbReference>
<feature type="compositionally biased region" description="Basic and acidic residues" evidence="1">
    <location>
        <begin position="68"/>
        <end position="77"/>
    </location>
</feature>
<feature type="region of interest" description="Disordered" evidence="1">
    <location>
        <begin position="51"/>
        <end position="108"/>
    </location>
</feature>
<evidence type="ECO:0000313" key="4">
    <source>
        <dbReference type="EMBL" id="GLC88517.1"/>
    </source>
</evidence>
<dbReference type="EMBL" id="BRZA01000002">
    <property type="protein sequence ID" value="GLC88517.1"/>
    <property type="molecule type" value="Genomic_DNA"/>
</dbReference>
<evidence type="ECO:0000259" key="3">
    <source>
        <dbReference type="Pfam" id="PF07423"/>
    </source>
</evidence>
<keyword evidence="2" id="KW-0812">Transmembrane</keyword>
<sequence length="216" mass="24374">MSERQTRSSRHLQPSQNKKLDKLLNKLIAIVIVLIVITVTIVFKWQDGVAEKEQVDEPKNDAVTQKDNPVREEKPSEEKEDTTEPVDTEQESSVTEEPIVEEVSETTSDDPIVDKVITNKDWQPTPTTQVGQHVSSYDDTSVDWAEKIATITAVTELEPSDMIIWRMKNNGSASTAIATISSTDKSKMYRVSMEWVDNKGWLPLKVEQLNTLKGAY</sequence>
<proteinExistence type="predicted"/>
<keyword evidence="2" id="KW-1133">Transmembrane helix</keyword>
<feature type="compositionally biased region" description="Acidic residues" evidence="1">
    <location>
        <begin position="98"/>
        <end position="108"/>
    </location>
</feature>
<organism evidence="4 5">
    <name type="scientific">Lysinibacillus piscis</name>
    <dbReference type="NCBI Taxonomy" id="2518931"/>
    <lineage>
        <taxon>Bacteria</taxon>
        <taxon>Bacillati</taxon>
        <taxon>Bacillota</taxon>
        <taxon>Bacilli</taxon>
        <taxon>Bacillales</taxon>
        <taxon>Bacillaceae</taxon>
        <taxon>Lysinibacillus</taxon>
    </lineage>
</organism>
<feature type="domain" description="DUF1510" evidence="3">
    <location>
        <begin position="117"/>
        <end position="209"/>
    </location>
</feature>
<evidence type="ECO:0000256" key="1">
    <source>
        <dbReference type="SAM" id="MobiDB-lite"/>
    </source>
</evidence>
<gene>
    <name evidence="4" type="ORF">LYSBPC_16440</name>
</gene>
<reference evidence="4" key="1">
    <citation type="submission" date="2022-08" db="EMBL/GenBank/DDBJ databases">
        <title>Draft genome sequence of Lysinibacillus sp. strain KH24.</title>
        <authorList>
            <person name="Kanbe H."/>
            <person name="Itoh H."/>
        </authorList>
    </citation>
    <scope>NUCLEOTIDE SEQUENCE</scope>
    <source>
        <strain evidence="4">KH24</strain>
    </source>
</reference>
<name>A0ABQ5NJN8_9BACI</name>
<evidence type="ECO:0000256" key="2">
    <source>
        <dbReference type="SAM" id="Phobius"/>
    </source>
</evidence>
<accession>A0ABQ5NJN8</accession>
<protein>
    <recommendedName>
        <fullName evidence="3">DUF1510 domain-containing protein</fullName>
    </recommendedName>
</protein>